<evidence type="ECO:0000313" key="9">
    <source>
        <dbReference type="EMBL" id="SEQ74076.1"/>
    </source>
</evidence>
<keyword evidence="3 6" id="KW-0479">Metal-binding</keyword>
<dbReference type="OrthoDB" id="9773456at2"/>
<keyword evidence="10" id="KW-1185">Reference proteome</keyword>
<feature type="transmembrane region" description="Helical" evidence="7">
    <location>
        <begin position="12"/>
        <end position="36"/>
    </location>
</feature>
<evidence type="ECO:0000256" key="5">
    <source>
        <dbReference type="ARBA" id="ARBA00023004"/>
    </source>
</evidence>
<protein>
    <submittedName>
        <fullName evidence="9">Cytochrome c553</fullName>
    </submittedName>
</protein>
<keyword evidence="7" id="KW-1133">Transmembrane helix</keyword>
<evidence type="ECO:0000256" key="1">
    <source>
        <dbReference type="ARBA" id="ARBA00022448"/>
    </source>
</evidence>
<evidence type="ECO:0000256" key="4">
    <source>
        <dbReference type="ARBA" id="ARBA00022982"/>
    </source>
</evidence>
<dbReference type="InterPro" id="IPR036909">
    <property type="entry name" value="Cyt_c-like_dom_sf"/>
</dbReference>
<evidence type="ECO:0000256" key="3">
    <source>
        <dbReference type="ARBA" id="ARBA00022723"/>
    </source>
</evidence>
<dbReference type="Proteomes" id="UP000199647">
    <property type="component" value="Unassembled WGS sequence"/>
</dbReference>
<keyword evidence="7" id="KW-0812">Transmembrane</keyword>
<organism evidence="9 10">
    <name type="scientific">Faunimonas pinastri</name>
    <dbReference type="NCBI Taxonomy" id="1855383"/>
    <lineage>
        <taxon>Bacteria</taxon>
        <taxon>Pseudomonadati</taxon>
        <taxon>Pseudomonadota</taxon>
        <taxon>Alphaproteobacteria</taxon>
        <taxon>Hyphomicrobiales</taxon>
        <taxon>Afifellaceae</taxon>
        <taxon>Faunimonas</taxon>
    </lineage>
</organism>
<feature type="domain" description="Cytochrome c" evidence="8">
    <location>
        <begin position="90"/>
        <end position="167"/>
    </location>
</feature>
<sequence>MASEPLFSRRNPWFVISVSLTAALVLLVAALGMILLPYAQKDIKFAGIWDAICSAAGVPTARSASAPIEPGFKTSDVVLTSGMLSHPPAESIGRGATIALQCAICHGPSGVSQAQSPNLAGQYASVVFKQLQDFKSGARVNAVMTPFAVKLSDQDMKDVAAYYAYLPRLPGYHPASDQPQPRIVINGAPLRGIAPCGSCHGRIDNKTGSPWLEGQSAVYIRTQLEMFARGDRRNDISQQMRNVARAMTPEEIQQAADYYASQSPTGIHTTMR</sequence>
<dbReference type="SUPFAM" id="SSF46626">
    <property type="entry name" value="Cytochrome c"/>
    <property type="match status" value="2"/>
</dbReference>
<dbReference type="PANTHER" id="PTHR33751:SF9">
    <property type="entry name" value="CYTOCHROME C4"/>
    <property type="match status" value="1"/>
</dbReference>
<evidence type="ECO:0000313" key="10">
    <source>
        <dbReference type="Proteomes" id="UP000199647"/>
    </source>
</evidence>
<dbReference type="PANTHER" id="PTHR33751">
    <property type="entry name" value="CBB3-TYPE CYTOCHROME C OXIDASE SUBUNIT FIXP"/>
    <property type="match status" value="1"/>
</dbReference>
<gene>
    <name evidence="9" type="ORF">SAMN05216548_107109</name>
</gene>
<evidence type="ECO:0000256" key="6">
    <source>
        <dbReference type="PROSITE-ProRule" id="PRU00433"/>
    </source>
</evidence>
<dbReference type="RefSeq" id="WP_092496666.1">
    <property type="nucleotide sequence ID" value="NZ_FOFG01000007.1"/>
</dbReference>
<dbReference type="GO" id="GO:0020037">
    <property type="term" value="F:heme binding"/>
    <property type="evidence" value="ECO:0007669"/>
    <property type="project" value="InterPro"/>
</dbReference>
<dbReference type="EMBL" id="FOFG01000007">
    <property type="protein sequence ID" value="SEQ74076.1"/>
    <property type="molecule type" value="Genomic_DNA"/>
</dbReference>
<name>A0A1H9IHM9_9HYPH</name>
<dbReference type="InterPro" id="IPR009056">
    <property type="entry name" value="Cyt_c-like_dom"/>
</dbReference>
<evidence type="ECO:0000256" key="2">
    <source>
        <dbReference type="ARBA" id="ARBA00022617"/>
    </source>
</evidence>
<keyword evidence="7" id="KW-0472">Membrane</keyword>
<accession>A0A1H9IHM9</accession>
<evidence type="ECO:0000259" key="8">
    <source>
        <dbReference type="PROSITE" id="PS51007"/>
    </source>
</evidence>
<feature type="domain" description="Cytochrome c" evidence="8">
    <location>
        <begin position="182"/>
        <end position="263"/>
    </location>
</feature>
<keyword evidence="1" id="KW-0813">Transport</keyword>
<keyword evidence="5 6" id="KW-0408">Iron</keyword>
<keyword evidence="2 6" id="KW-0349">Heme</keyword>
<evidence type="ECO:0000256" key="7">
    <source>
        <dbReference type="SAM" id="Phobius"/>
    </source>
</evidence>
<dbReference type="PROSITE" id="PS51007">
    <property type="entry name" value="CYTC"/>
    <property type="match status" value="2"/>
</dbReference>
<dbReference type="InterPro" id="IPR050597">
    <property type="entry name" value="Cytochrome_c_Oxidase_Subunit"/>
</dbReference>
<dbReference type="STRING" id="1855383.SAMN05216548_107109"/>
<dbReference type="Pfam" id="PF00034">
    <property type="entry name" value="Cytochrom_C"/>
    <property type="match status" value="1"/>
</dbReference>
<dbReference type="Gene3D" id="1.10.760.10">
    <property type="entry name" value="Cytochrome c-like domain"/>
    <property type="match status" value="2"/>
</dbReference>
<dbReference type="GO" id="GO:0009055">
    <property type="term" value="F:electron transfer activity"/>
    <property type="evidence" value="ECO:0007669"/>
    <property type="project" value="InterPro"/>
</dbReference>
<reference evidence="9 10" key="1">
    <citation type="submission" date="2016-10" db="EMBL/GenBank/DDBJ databases">
        <authorList>
            <person name="de Groot N.N."/>
        </authorList>
    </citation>
    <scope>NUCLEOTIDE SEQUENCE [LARGE SCALE GENOMIC DNA]</scope>
    <source>
        <strain evidence="9 10">A52C2</strain>
    </source>
</reference>
<proteinExistence type="predicted"/>
<dbReference type="AlphaFoldDB" id="A0A1H9IHM9"/>
<keyword evidence="4" id="KW-0249">Electron transport</keyword>
<dbReference type="GO" id="GO:0046872">
    <property type="term" value="F:metal ion binding"/>
    <property type="evidence" value="ECO:0007669"/>
    <property type="project" value="UniProtKB-KW"/>
</dbReference>